<name>A0A6P4I846_DROKI</name>
<dbReference type="InterPro" id="IPR011322">
    <property type="entry name" value="N-reg_PII-like_a/b"/>
</dbReference>
<organism evidence="3 4">
    <name type="scientific">Drosophila kikkawai</name>
    <name type="common">Fruit fly</name>
    <dbReference type="NCBI Taxonomy" id="30033"/>
    <lineage>
        <taxon>Eukaryota</taxon>
        <taxon>Metazoa</taxon>
        <taxon>Ecdysozoa</taxon>
        <taxon>Arthropoda</taxon>
        <taxon>Hexapoda</taxon>
        <taxon>Insecta</taxon>
        <taxon>Pterygota</taxon>
        <taxon>Neoptera</taxon>
        <taxon>Endopterygota</taxon>
        <taxon>Diptera</taxon>
        <taxon>Brachycera</taxon>
        <taxon>Muscomorpha</taxon>
        <taxon>Ephydroidea</taxon>
        <taxon>Drosophilidae</taxon>
        <taxon>Drosophila</taxon>
        <taxon>Sophophora</taxon>
    </lineage>
</organism>
<evidence type="ECO:0000313" key="4">
    <source>
        <dbReference type="RefSeq" id="XP_017025092.1"/>
    </source>
</evidence>
<dbReference type="GeneID" id="108076668"/>
<keyword evidence="3" id="KW-1185">Reference proteome</keyword>
<protein>
    <submittedName>
        <fullName evidence="4">Divalent-cation tolerance protein CutA</fullName>
    </submittedName>
</protein>
<keyword evidence="2" id="KW-0732">Signal</keyword>
<dbReference type="Proteomes" id="UP001652661">
    <property type="component" value="Chromosome X"/>
</dbReference>
<dbReference type="Gene3D" id="3.30.70.120">
    <property type="match status" value="1"/>
</dbReference>
<dbReference type="PANTHER" id="PTHR23419">
    <property type="entry name" value="DIVALENT CATION TOLERANCE CUTA-RELATED"/>
    <property type="match status" value="1"/>
</dbReference>
<dbReference type="GO" id="GO:0005507">
    <property type="term" value="F:copper ion binding"/>
    <property type="evidence" value="ECO:0007669"/>
    <property type="project" value="TreeGrafter"/>
</dbReference>
<dbReference type="GO" id="GO:0010038">
    <property type="term" value="P:response to metal ion"/>
    <property type="evidence" value="ECO:0007669"/>
    <property type="project" value="InterPro"/>
</dbReference>
<comment type="similarity">
    <text evidence="1">Belongs to the CutA family.</text>
</comment>
<gene>
    <name evidence="4" type="primary">LOC108076668</name>
</gene>
<reference evidence="4" key="1">
    <citation type="submission" date="2025-08" db="UniProtKB">
        <authorList>
            <consortium name="RefSeq"/>
        </authorList>
    </citation>
    <scope>IDENTIFICATION</scope>
    <source>
        <strain evidence="4">14028-0561.14</strain>
        <tissue evidence="4">Whole fly</tissue>
    </source>
</reference>
<dbReference type="Pfam" id="PF03091">
    <property type="entry name" value="CutA1"/>
    <property type="match status" value="1"/>
</dbReference>
<dbReference type="SUPFAM" id="SSF54913">
    <property type="entry name" value="GlnB-like"/>
    <property type="match status" value="1"/>
</dbReference>
<dbReference type="InterPro" id="IPR015867">
    <property type="entry name" value="N-reg_PII/ATP_PRibTrfase_C"/>
</dbReference>
<evidence type="ECO:0000256" key="1">
    <source>
        <dbReference type="ARBA" id="ARBA00010169"/>
    </source>
</evidence>
<evidence type="ECO:0000313" key="3">
    <source>
        <dbReference type="Proteomes" id="UP001652661"/>
    </source>
</evidence>
<feature type="chain" id="PRO_5027803904" evidence="2">
    <location>
        <begin position="30"/>
        <end position="191"/>
    </location>
</feature>
<dbReference type="RefSeq" id="XP_017025092.1">
    <property type="nucleotide sequence ID" value="XM_017169603.2"/>
</dbReference>
<feature type="signal peptide" evidence="2">
    <location>
        <begin position="1"/>
        <end position="29"/>
    </location>
</feature>
<accession>A0A6P4I846</accession>
<dbReference type="InterPro" id="IPR004323">
    <property type="entry name" value="Ion_tolerance_CutA"/>
</dbReference>
<dbReference type="AlphaFoldDB" id="A0A6P4I846"/>
<sequence length="191" mass="20920">MQNLVCGKFLTFRWLFASNLCIAIASASASTSTVARPSTSKISSRLCQSNQHFFDIPRSAAKMSSGKEAGAAGAAAESYQADTNSVVFVTTPDRETGKKLASSIIERRLAACVNIVPEIESIYLWEGKVNQDSETLLMIKTRTERVDELSKFVRENHPYSVAEVISLPIQNGNLPYLNWITQTVPGRGSKD</sequence>
<dbReference type="OrthoDB" id="2017693at2759"/>
<evidence type="ECO:0000256" key="2">
    <source>
        <dbReference type="SAM" id="SignalP"/>
    </source>
</evidence>
<proteinExistence type="inferred from homology"/>
<dbReference type="PANTHER" id="PTHR23419:SF8">
    <property type="entry name" value="FI09726P"/>
    <property type="match status" value="1"/>
</dbReference>